<feature type="region of interest" description="Involved in Mg(2+) ion dislocation from EF-Tu" evidence="6">
    <location>
        <begin position="85"/>
        <end position="88"/>
    </location>
</feature>
<dbReference type="Gene3D" id="1.10.286.20">
    <property type="match status" value="1"/>
</dbReference>
<evidence type="ECO:0000256" key="1">
    <source>
        <dbReference type="ARBA" id="ARBA00005532"/>
    </source>
</evidence>
<dbReference type="PROSITE" id="PS01126">
    <property type="entry name" value="EF_TS_1"/>
    <property type="match status" value="1"/>
</dbReference>
<keyword evidence="3 6" id="KW-0251">Elongation factor</keyword>
<dbReference type="FunFam" id="1.10.286.20:FF:000001">
    <property type="entry name" value="Elongation factor Ts"/>
    <property type="match status" value="1"/>
</dbReference>
<dbReference type="Gene3D" id="1.10.8.10">
    <property type="entry name" value="DNA helicase RuvA subunit, C-terminal domain"/>
    <property type="match status" value="1"/>
</dbReference>
<name>A0A7W8TT36_9MICC</name>
<protein>
    <recommendedName>
        <fullName evidence="2 6">Elongation factor Ts</fullName>
        <shortName evidence="6">EF-Ts</shortName>
    </recommendedName>
</protein>
<dbReference type="AlphaFoldDB" id="A0A7W8TT36"/>
<dbReference type="HAMAP" id="MF_00050">
    <property type="entry name" value="EF_Ts"/>
    <property type="match status" value="1"/>
</dbReference>
<dbReference type="NCBIfam" id="TIGR00116">
    <property type="entry name" value="tsf"/>
    <property type="match status" value="1"/>
</dbReference>
<keyword evidence="4 6" id="KW-0648">Protein biosynthesis</keyword>
<comment type="subcellular location">
    <subcellularLocation>
        <location evidence="6 8">Cytoplasm</location>
    </subcellularLocation>
</comment>
<keyword evidence="6" id="KW-0963">Cytoplasm</keyword>
<reference evidence="10 11" key="1">
    <citation type="submission" date="2020-08" db="EMBL/GenBank/DDBJ databases">
        <title>Sequencing the genomes of 1000 actinobacteria strains.</title>
        <authorList>
            <person name="Klenk H.-P."/>
        </authorList>
    </citation>
    <scope>NUCLEOTIDE SEQUENCE [LARGE SCALE GENOMIC DNA]</scope>
    <source>
        <strain evidence="10 11">DSM 105783</strain>
    </source>
</reference>
<evidence type="ECO:0000256" key="8">
    <source>
        <dbReference type="RuleBase" id="RU000643"/>
    </source>
</evidence>
<dbReference type="GO" id="GO:0005737">
    <property type="term" value="C:cytoplasm"/>
    <property type="evidence" value="ECO:0007669"/>
    <property type="project" value="UniProtKB-SubCell"/>
</dbReference>
<comment type="similarity">
    <text evidence="1 6 7">Belongs to the EF-Ts family.</text>
</comment>
<dbReference type="SUPFAM" id="SSF46934">
    <property type="entry name" value="UBA-like"/>
    <property type="match status" value="1"/>
</dbReference>
<evidence type="ECO:0000313" key="11">
    <source>
        <dbReference type="Proteomes" id="UP000580797"/>
    </source>
</evidence>
<evidence type="ECO:0000256" key="4">
    <source>
        <dbReference type="ARBA" id="ARBA00022917"/>
    </source>
</evidence>
<dbReference type="InterPro" id="IPR014039">
    <property type="entry name" value="Transl_elong_EFTs/EF1B_dimer"/>
</dbReference>
<sequence length="283" mass="29972">MGLNMANYTAADIKELRERTGAGMMDVKKALDEANGDAEKAIEIIRIKGLKGATKREGRSTAEGLVAAQVVEGKIGYLVEVNCETDFVAKSDKFIQLANKVLETAVASGSGDLETVLAADVEGKKLADYVIEEGAVLGEKIVVRRTARVEGAAVEAYLHKTSKDLPAQVGVLIAVDADSAAARSVAHDVAVHTAAMAPTYLSREEVPADLVENERRIAEETARAEGKPEAAMTKIVEGRLTGFFKEGVLVDQAFAKDAKKSVGAVLKEANANATAFVRFRVGA</sequence>
<organism evidence="10 11">
    <name type="scientific">Neomicrococcus aestuarii</name>
    <dbReference type="NCBI Taxonomy" id="556325"/>
    <lineage>
        <taxon>Bacteria</taxon>
        <taxon>Bacillati</taxon>
        <taxon>Actinomycetota</taxon>
        <taxon>Actinomycetes</taxon>
        <taxon>Micrococcales</taxon>
        <taxon>Micrococcaceae</taxon>
        <taxon>Neomicrococcus</taxon>
    </lineage>
</organism>
<proteinExistence type="inferred from homology"/>
<evidence type="ECO:0000256" key="7">
    <source>
        <dbReference type="RuleBase" id="RU000642"/>
    </source>
</evidence>
<evidence type="ECO:0000259" key="9">
    <source>
        <dbReference type="Pfam" id="PF00889"/>
    </source>
</evidence>
<evidence type="ECO:0000256" key="3">
    <source>
        <dbReference type="ARBA" id="ARBA00022768"/>
    </source>
</evidence>
<feature type="domain" description="Translation elongation factor EFTs/EF1B dimerisation" evidence="9">
    <location>
        <begin position="76"/>
        <end position="282"/>
    </location>
</feature>
<dbReference type="EMBL" id="JACHDR010000001">
    <property type="protein sequence ID" value="MBB5511555.1"/>
    <property type="molecule type" value="Genomic_DNA"/>
</dbReference>
<dbReference type="Gene3D" id="3.30.479.20">
    <property type="entry name" value="Elongation factor Ts, dimerisation domain"/>
    <property type="match status" value="2"/>
</dbReference>
<dbReference type="InterPro" id="IPR018101">
    <property type="entry name" value="Transl_elong_Ts_CS"/>
</dbReference>
<dbReference type="CDD" id="cd14275">
    <property type="entry name" value="UBA_EF-Ts"/>
    <property type="match status" value="1"/>
</dbReference>
<dbReference type="PROSITE" id="PS01127">
    <property type="entry name" value="EF_TS_2"/>
    <property type="match status" value="1"/>
</dbReference>
<evidence type="ECO:0000256" key="5">
    <source>
        <dbReference type="ARBA" id="ARBA00025453"/>
    </source>
</evidence>
<evidence type="ECO:0000313" key="10">
    <source>
        <dbReference type="EMBL" id="MBB5511555.1"/>
    </source>
</evidence>
<dbReference type="PANTHER" id="PTHR11741">
    <property type="entry name" value="ELONGATION FACTOR TS"/>
    <property type="match status" value="1"/>
</dbReference>
<evidence type="ECO:0000256" key="2">
    <source>
        <dbReference type="ARBA" id="ARBA00016956"/>
    </source>
</evidence>
<dbReference type="Proteomes" id="UP000580797">
    <property type="component" value="Unassembled WGS sequence"/>
</dbReference>
<dbReference type="InterPro" id="IPR001816">
    <property type="entry name" value="Transl_elong_EFTs/EF1B"/>
</dbReference>
<dbReference type="InterPro" id="IPR009060">
    <property type="entry name" value="UBA-like_sf"/>
</dbReference>
<gene>
    <name evidence="6" type="primary">tsf</name>
    <name evidence="10" type="ORF">HD598_000242</name>
</gene>
<dbReference type="InterPro" id="IPR036402">
    <property type="entry name" value="EF-Ts_dimer_sf"/>
</dbReference>
<dbReference type="Pfam" id="PF00889">
    <property type="entry name" value="EF_TS"/>
    <property type="match status" value="1"/>
</dbReference>
<dbReference type="SUPFAM" id="SSF54713">
    <property type="entry name" value="Elongation factor Ts (EF-Ts), dimerisation domain"/>
    <property type="match status" value="1"/>
</dbReference>
<dbReference type="PANTHER" id="PTHR11741:SF0">
    <property type="entry name" value="ELONGATION FACTOR TS, MITOCHONDRIAL"/>
    <property type="match status" value="1"/>
</dbReference>
<comment type="function">
    <text evidence="5 6 7">Associates with the EF-Tu.GDP complex and induces the exchange of GDP to GTP. It remains bound to the aminoacyl-tRNA.EF-Tu.GTP complex up to the GTP hydrolysis stage on the ribosome.</text>
</comment>
<evidence type="ECO:0000256" key="6">
    <source>
        <dbReference type="HAMAP-Rule" id="MF_00050"/>
    </source>
</evidence>
<comment type="caution">
    <text evidence="10">The sequence shown here is derived from an EMBL/GenBank/DDBJ whole genome shotgun (WGS) entry which is preliminary data.</text>
</comment>
<dbReference type="GO" id="GO:0003746">
    <property type="term" value="F:translation elongation factor activity"/>
    <property type="evidence" value="ECO:0007669"/>
    <property type="project" value="UniProtKB-UniRule"/>
</dbReference>
<accession>A0A7W8TT36</accession>
<dbReference type="FunFam" id="1.10.8.10:FF:000001">
    <property type="entry name" value="Elongation factor Ts"/>
    <property type="match status" value="1"/>
</dbReference>